<dbReference type="SUPFAM" id="SSF52540">
    <property type="entry name" value="P-loop containing nucleoside triphosphate hydrolases"/>
    <property type="match status" value="1"/>
</dbReference>
<dbReference type="OrthoDB" id="483at2"/>
<dbReference type="Pfam" id="PF00196">
    <property type="entry name" value="GerE"/>
    <property type="match status" value="1"/>
</dbReference>
<dbReference type="InterPro" id="IPR041664">
    <property type="entry name" value="AAA_16"/>
</dbReference>
<accession>A0A6I4W5Q8</accession>
<evidence type="ECO:0000259" key="3">
    <source>
        <dbReference type="PROSITE" id="PS50043"/>
    </source>
</evidence>
<dbReference type="GO" id="GO:0003677">
    <property type="term" value="F:DNA binding"/>
    <property type="evidence" value="ECO:0007669"/>
    <property type="project" value="InterPro"/>
</dbReference>
<evidence type="ECO:0000256" key="2">
    <source>
        <dbReference type="ARBA" id="ARBA00022840"/>
    </source>
</evidence>
<dbReference type="InterPro" id="IPR036388">
    <property type="entry name" value="WH-like_DNA-bd_sf"/>
</dbReference>
<dbReference type="PANTHER" id="PTHR16305">
    <property type="entry name" value="TESTICULAR SOLUBLE ADENYLYL CYCLASE"/>
    <property type="match status" value="1"/>
</dbReference>
<dbReference type="PRINTS" id="PR00038">
    <property type="entry name" value="HTHLUXR"/>
</dbReference>
<dbReference type="EMBL" id="WUTW01000002">
    <property type="protein sequence ID" value="MXQ64838.1"/>
    <property type="molecule type" value="Genomic_DNA"/>
</dbReference>
<keyword evidence="1" id="KW-0547">Nucleotide-binding</keyword>
<dbReference type="PROSITE" id="PS50043">
    <property type="entry name" value="HTH_LUXR_2"/>
    <property type="match status" value="1"/>
</dbReference>
<feature type="domain" description="HTH luxR-type" evidence="3">
    <location>
        <begin position="816"/>
        <end position="880"/>
    </location>
</feature>
<dbReference type="SMART" id="SM00421">
    <property type="entry name" value="HTH_LUXR"/>
    <property type="match status" value="1"/>
</dbReference>
<keyword evidence="5" id="KW-1185">Reference proteome</keyword>
<dbReference type="Gene3D" id="1.10.10.10">
    <property type="entry name" value="Winged helix-like DNA-binding domain superfamily/Winged helix DNA-binding domain"/>
    <property type="match status" value="1"/>
</dbReference>
<dbReference type="Gene3D" id="3.40.50.300">
    <property type="entry name" value="P-loop containing nucleotide triphosphate hydrolases"/>
    <property type="match status" value="1"/>
</dbReference>
<dbReference type="InterPro" id="IPR000792">
    <property type="entry name" value="Tscrpt_reg_LuxR_C"/>
</dbReference>
<reference evidence="4 5" key="1">
    <citation type="submission" date="2019-12" db="EMBL/GenBank/DDBJ databases">
        <title>Nocardia macrotermitis sp. nov. and Nocardia aurantia sp. nov., isolated from the gut of the fungus growing-termite Macrotermes natalensis.</title>
        <authorList>
            <person name="Christine B."/>
            <person name="Rene B."/>
        </authorList>
    </citation>
    <scope>NUCLEOTIDE SEQUENCE [LARGE SCALE GENOMIC DNA]</scope>
    <source>
        <strain evidence="4 5">DSM 102126</strain>
    </source>
</reference>
<evidence type="ECO:0000256" key="1">
    <source>
        <dbReference type="ARBA" id="ARBA00022741"/>
    </source>
</evidence>
<dbReference type="PANTHER" id="PTHR16305:SF35">
    <property type="entry name" value="TRANSCRIPTIONAL ACTIVATOR DOMAIN"/>
    <property type="match status" value="1"/>
</dbReference>
<dbReference type="InterPro" id="IPR016032">
    <property type="entry name" value="Sig_transdc_resp-reg_C-effctor"/>
</dbReference>
<dbReference type="RefSeq" id="WP_161103007.1">
    <property type="nucleotide sequence ID" value="NZ_JBHLYI010000001.1"/>
</dbReference>
<dbReference type="GO" id="GO:0006355">
    <property type="term" value="P:regulation of DNA-templated transcription"/>
    <property type="evidence" value="ECO:0007669"/>
    <property type="project" value="InterPro"/>
</dbReference>
<dbReference type="GO" id="GO:0005524">
    <property type="term" value="F:ATP binding"/>
    <property type="evidence" value="ECO:0007669"/>
    <property type="project" value="UniProtKB-KW"/>
</dbReference>
<protein>
    <submittedName>
        <fullName evidence="4">AAA family ATPase</fullName>
    </submittedName>
</protein>
<dbReference type="Proteomes" id="UP000431901">
    <property type="component" value="Unassembled WGS sequence"/>
</dbReference>
<dbReference type="Pfam" id="PF13191">
    <property type="entry name" value="AAA_16"/>
    <property type="match status" value="1"/>
</dbReference>
<organism evidence="4 5">
    <name type="scientific">Actinomadura rayongensis</name>
    <dbReference type="NCBI Taxonomy" id="1429076"/>
    <lineage>
        <taxon>Bacteria</taxon>
        <taxon>Bacillati</taxon>
        <taxon>Actinomycetota</taxon>
        <taxon>Actinomycetes</taxon>
        <taxon>Streptosporangiales</taxon>
        <taxon>Thermomonosporaceae</taxon>
        <taxon>Actinomadura</taxon>
    </lineage>
</organism>
<evidence type="ECO:0000313" key="4">
    <source>
        <dbReference type="EMBL" id="MXQ64838.1"/>
    </source>
</evidence>
<evidence type="ECO:0000313" key="5">
    <source>
        <dbReference type="Proteomes" id="UP000431901"/>
    </source>
</evidence>
<dbReference type="AlphaFoldDB" id="A0A6I4W5Q8"/>
<dbReference type="InterPro" id="IPR027417">
    <property type="entry name" value="P-loop_NTPase"/>
</dbReference>
<keyword evidence="2" id="KW-0067">ATP-binding</keyword>
<dbReference type="GO" id="GO:0005737">
    <property type="term" value="C:cytoplasm"/>
    <property type="evidence" value="ECO:0007669"/>
    <property type="project" value="TreeGrafter"/>
</dbReference>
<dbReference type="GO" id="GO:0004016">
    <property type="term" value="F:adenylate cyclase activity"/>
    <property type="evidence" value="ECO:0007669"/>
    <property type="project" value="TreeGrafter"/>
</dbReference>
<sequence length="880" mass="93188">MLYGRDEELQEIASLVAAARDGRSGVLALRGEAGIGKTALLNAAVEPGLRVLRATGVEAEAELAFAGLSQFLWPVRDRLDALPEPHAAALHGALGSVPAERPDRFATGLALLTLLADLAETEPVLCLVDDAHWLDAATAESLQFAARRLTAERVALLLAVRDDRAPGACRVPCYPFTGLPELVVDRLAPADADRLLAARGLPAARRTDVIRQSAGNPLALVEFGAPGSAFPSGPAPLPVADRVLAGYQERIAHLPEQTRWMLLLAAAEGRGHLSSLLTAAAESGASLADLAPAERDWLVSVTGTTLIFRHPLIRAAAYQSAPADQRVAAHRVLAATAENPDCRVRHRASAAIAPDEEVAAELSAGAERARSRGGHGTAAALYRRAAELSPDATDRVRRTATAAELQLLSGHPGEAEELALGAEGLTDDPVEVTRLVRVRAAVEFERGDTRTAARMLVDRAAHTPSGEIVPLLRTAALYGWTSGETSAVRAADARLRAAGLDDRFVRGLARMIEGAYADGVPPLAAHVADALAAPPAAPDRADAVQAALAIGADDAVAVLTAEEIAHHRRRGLLGALPALLHAQARVQLERGLHGDAAASVEEAAALARDTGLTRRAGRLATAHARLAAIEGDETRVRAAGDAVPGGVFAQAALALLDLGSGRPDETVRRLAPLVAGPRRHSAGMMPPIADLAEAAVRLGRPDEARPAAVRLRAWADATGQPWALALALRCAALLDDAEDPYLRALDEHARADRPFDTARTELLYGEWLRRHRRRADARRPLRSALETFERLRAAPWAERARGELRATGEAVTSAPDADALDRLTPQERQVVRLAAAGTSSREIAAQLFLSPRTVEYHLYKAYPKLGVSSRRELAGLELVP</sequence>
<gene>
    <name evidence="4" type="ORF">GQ466_12390</name>
</gene>
<comment type="caution">
    <text evidence="4">The sequence shown here is derived from an EMBL/GenBank/DDBJ whole genome shotgun (WGS) entry which is preliminary data.</text>
</comment>
<dbReference type="CDD" id="cd06170">
    <property type="entry name" value="LuxR_C_like"/>
    <property type="match status" value="1"/>
</dbReference>
<proteinExistence type="predicted"/>
<dbReference type="SUPFAM" id="SSF46894">
    <property type="entry name" value="C-terminal effector domain of the bipartite response regulators"/>
    <property type="match status" value="1"/>
</dbReference>
<name>A0A6I4W5Q8_9ACTN</name>